<dbReference type="InterPro" id="IPR001932">
    <property type="entry name" value="PPM-type_phosphatase-like_dom"/>
</dbReference>
<comment type="caution">
    <text evidence="3">The sequence shown here is derived from an EMBL/GenBank/DDBJ whole genome shotgun (WGS) entry which is preliminary data.</text>
</comment>
<evidence type="ECO:0000313" key="3">
    <source>
        <dbReference type="EMBL" id="KFN10387.1"/>
    </source>
</evidence>
<dbReference type="HOGENOM" id="CLU_034545_1_1_9"/>
<dbReference type="InterPro" id="IPR036457">
    <property type="entry name" value="PPM-type-like_dom_sf"/>
</dbReference>
<keyword evidence="1" id="KW-0812">Transmembrane</keyword>
<dbReference type="Proteomes" id="UP000029278">
    <property type="component" value="Unassembled WGS sequence"/>
</dbReference>
<dbReference type="SMART" id="SM00331">
    <property type="entry name" value="PP2C_SIG"/>
    <property type="match status" value="1"/>
</dbReference>
<protein>
    <submittedName>
        <fullName evidence="3">Phosphatase 2C family protein</fullName>
    </submittedName>
</protein>
<organism evidence="3 4">
    <name type="scientific">Paenibacillus macerans</name>
    <name type="common">Bacillus macerans</name>
    <dbReference type="NCBI Taxonomy" id="44252"/>
    <lineage>
        <taxon>Bacteria</taxon>
        <taxon>Bacillati</taxon>
        <taxon>Bacillota</taxon>
        <taxon>Bacilli</taxon>
        <taxon>Bacillales</taxon>
        <taxon>Paenibacillaceae</taxon>
        <taxon>Paenibacillus</taxon>
    </lineage>
</organism>
<feature type="transmembrane region" description="Helical" evidence="1">
    <location>
        <begin position="12"/>
        <end position="29"/>
    </location>
</feature>
<dbReference type="EMBL" id="JMQA01000018">
    <property type="protein sequence ID" value="KFN10387.1"/>
    <property type="molecule type" value="Genomic_DNA"/>
</dbReference>
<dbReference type="PATRIC" id="fig|44252.3.peg.1282"/>
<dbReference type="AlphaFoldDB" id="A0A090ZIC1"/>
<gene>
    <name evidence="3" type="ORF">DJ90_820</name>
</gene>
<dbReference type="CDD" id="cd00143">
    <property type="entry name" value="PP2Cc"/>
    <property type="match status" value="1"/>
</dbReference>
<keyword evidence="1" id="KW-1133">Transmembrane helix</keyword>
<name>A0A090ZIC1_PAEMA</name>
<evidence type="ECO:0000256" key="1">
    <source>
        <dbReference type="SAM" id="Phobius"/>
    </source>
</evidence>
<keyword evidence="4" id="KW-1185">Reference proteome</keyword>
<dbReference type="SUPFAM" id="SSF81606">
    <property type="entry name" value="PP2C-like"/>
    <property type="match status" value="1"/>
</dbReference>
<dbReference type="STRING" id="44252.DJ90_820"/>
<evidence type="ECO:0000313" key="4">
    <source>
        <dbReference type="Proteomes" id="UP000029278"/>
    </source>
</evidence>
<accession>A0A090ZIC1</accession>
<dbReference type="Gene3D" id="3.60.40.10">
    <property type="entry name" value="PPM-type phosphatase domain"/>
    <property type="match status" value="1"/>
</dbReference>
<keyword evidence="1" id="KW-0472">Membrane</keyword>
<evidence type="ECO:0000259" key="2">
    <source>
        <dbReference type="PROSITE" id="PS51746"/>
    </source>
</evidence>
<sequence>MMGMEKWFTSDVLAVYAAVFVVVAILIVVRQRLRAAVTAGPSRKAAPSPELASSEQQPDREISLGNAQTIGRRTEQDDYFASAVTKVGTLAVLADGISGVSNGRMASTLAVTMFSREFLKLDDAGDIPEFFHKASIVSNRAIMEQLGGAIGGTTLVAAVISDHRLHWGAVGDSLILLFRDGEFLPVNSKDTFESVLEARYLAGEIGREEVSGNPMKNQLTNYLGYGGFMSMEIGEPIPLEPGDIVILCSDGVYDALTEVEMEEILMQRMPPQETAEEMIACVERKSYKHQDNATVLILEH</sequence>
<proteinExistence type="predicted"/>
<feature type="domain" description="PPM-type phosphatase" evidence="2">
    <location>
        <begin position="63"/>
        <end position="300"/>
    </location>
</feature>
<reference evidence="3 4" key="1">
    <citation type="submission" date="2014-04" db="EMBL/GenBank/DDBJ databases">
        <authorList>
            <person name="Bishop-Lilly K.A."/>
            <person name="Broomall S.M."/>
            <person name="Chain P.S."/>
            <person name="Chertkov O."/>
            <person name="Coyne S.R."/>
            <person name="Daligault H.E."/>
            <person name="Davenport K.W."/>
            <person name="Erkkila T."/>
            <person name="Frey K.G."/>
            <person name="Gibbons H.S."/>
            <person name="Gu W."/>
            <person name="Jaissle J."/>
            <person name="Johnson S.L."/>
            <person name="Koroleva G.I."/>
            <person name="Ladner J.T."/>
            <person name="Lo C.-C."/>
            <person name="Minogue T.D."/>
            <person name="Munk C."/>
            <person name="Palacios G.F."/>
            <person name="Redden C.L."/>
            <person name="Rosenzweig C.N."/>
            <person name="Scholz M.B."/>
            <person name="Teshima H."/>
            <person name="Xu Y."/>
        </authorList>
    </citation>
    <scope>NUCLEOTIDE SEQUENCE [LARGE SCALE GENOMIC DNA]</scope>
    <source>
        <strain evidence="3 4">8244</strain>
    </source>
</reference>
<dbReference type="PROSITE" id="PS51746">
    <property type="entry name" value="PPM_2"/>
    <property type="match status" value="1"/>
</dbReference>
<dbReference type="Pfam" id="PF13672">
    <property type="entry name" value="PP2C_2"/>
    <property type="match status" value="1"/>
</dbReference>
<dbReference type="SMART" id="SM00332">
    <property type="entry name" value="PP2Cc"/>
    <property type="match status" value="1"/>
</dbReference>